<dbReference type="Pfam" id="PF03469">
    <property type="entry name" value="XH"/>
    <property type="match status" value="1"/>
</dbReference>
<gene>
    <name evidence="8" type="ORF">CCACVL1_23265</name>
</gene>
<dbReference type="Gene3D" id="3.30.70.2890">
    <property type="entry name" value="XS domain"/>
    <property type="match status" value="1"/>
</dbReference>
<feature type="domain" description="Zinc finger-XS" evidence="7">
    <location>
        <begin position="48"/>
        <end position="91"/>
    </location>
</feature>
<feature type="domain" description="Factor of DNA methylation 1-5/IDN2" evidence="6">
    <location>
        <begin position="491"/>
        <end position="619"/>
    </location>
</feature>
<dbReference type="Proteomes" id="UP000188268">
    <property type="component" value="Unassembled WGS sequence"/>
</dbReference>
<evidence type="ECO:0008006" key="10">
    <source>
        <dbReference type="Google" id="ProtNLM"/>
    </source>
</evidence>
<evidence type="ECO:0000259" key="7">
    <source>
        <dbReference type="Pfam" id="PF03470"/>
    </source>
</evidence>
<dbReference type="OMA" id="TRRNCKM"/>
<evidence type="ECO:0000256" key="2">
    <source>
        <dbReference type="ARBA" id="ARBA00023158"/>
    </source>
</evidence>
<feature type="compositionally biased region" description="Acidic residues" evidence="4">
    <location>
        <begin position="9"/>
        <end position="20"/>
    </location>
</feature>
<dbReference type="OrthoDB" id="1892195at2759"/>
<dbReference type="InterPro" id="IPR005379">
    <property type="entry name" value="FDM1-5/IDN2_XH"/>
</dbReference>
<protein>
    <recommendedName>
        <fullName evidence="10">XS domain-containing protein</fullName>
    </recommendedName>
</protein>
<dbReference type="InterPro" id="IPR005380">
    <property type="entry name" value="XS_domain"/>
</dbReference>
<feature type="region of interest" description="Disordered" evidence="4">
    <location>
        <begin position="1"/>
        <end position="20"/>
    </location>
</feature>
<evidence type="ECO:0000313" key="9">
    <source>
        <dbReference type="Proteomes" id="UP000188268"/>
    </source>
</evidence>
<evidence type="ECO:0000259" key="6">
    <source>
        <dbReference type="Pfam" id="PF03469"/>
    </source>
</evidence>
<evidence type="ECO:0000256" key="1">
    <source>
        <dbReference type="ARBA" id="ARBA00023054"/>
    </source>
</evidence>
<evidence type="ECO:0000256" key="4">
    <source>
        <dbReference type="SAM" id="MobiDB-lite"/>
    </source>
</evidence>
<organism evidence="8 9">
    <name type="scientific">Corchorus capsularis</name>
    <name type="common">Jute</name>
    <dbReference type="NCBI Taxonomy" id="210143"/>
    <lineage>
        <taxon>Eukaryota</taxon>
        <taxon>Viridiplantae</taxon>
        <taxon>Streptophyta</taxon>
        <taxon>Embryophyta</taxon>
        <taxon>Tracheophyta</taxon>
        <taxon>Spermatophyta</taxon>
        <taxon>Magnoliopsida</taxon>
        <taxon>eudicotyledons</taxon>
        <taxon>Gunneridae</taxon>
        <taxon>Pentapetalae</taxon>
        <taxon>rosids</taxon>
        <taxon>malvids</taxon>
        <taxon>Malvales</taxon>
        <taxon>Malvaceae</taxon>
        <taxon>Grewioideae</taxon>
        <taxon>Apeibeae</taxon>
        <taxon>Corchorus</taxon>
    </lineage>
</organism>
<keyword evidence="1 3" id="KW-0175">Coiled coil</keyword>
<comment type="caution">
    <text evidence="8">The sequence shown here is derived from an EMBL/GenBank/DDBJ whole genome shotgun (WGS) entry which is preliminary data.</text>
</comment>
<keyword evidence="9" id="KW-1185">Reference proteome</keyword>
<dbReference type="GO" id="GO:0080188">
    <property type="term" value="P:gene silencing by siRNA-directed DNA methylation"/>
    <property type="evidence" value="ECO:0007669"/>
    <property type="project" value="InterPro"/>
</dbReference>
<accession>A0A1R3GUH7</accession>
<dbReference type="PANTHER" id="PTHR21596:SF3">
    <property type="entry name" value="FACTOR OF DNA METHYLATION 1-RELATED"/>
    <property type="match status" value="1"/>
</dbReference>
<evidence type="ECO:0000256" key="3">
    <source>
        <dbReference type="SAM" id="Coils"/>
    </source>
</evidence>
<dbReference type="InterPro" id="IPR045177">
    <property type="entry name" value="FDM1-5/IDN2"/>
</dbReference>
<evidence type="ECO:0000313" key="8">
    <source>
        <dbReference type="EMBL" id="OMO61765.1"/>
    </source>
</evidence>
<reference evidence="8 9" key="1">
    <citation type="submission" date="2013-09" db="EMBL/GenBank/DDBJ databases">
        <title>Corchorus capsularis genome sequencing.</title>
        <authorList>
            <person name="Alam M."/>
            <person name="Haque M.S."/>
            <person name="Islam M.S."/>
            <person name="Emdad E.M."/>
            <person name="Islam M.M."/>
            <person name="Ahmed B."/>
            <person name="Halim A."/>
            <person name="Hossen Q.M.M."/>
            <person name="Hossain M.Z."/>
            <person name="Ahmed R."/>
            <person name="Khan M.M."/>
            <person name="Islam R."/>
            <person name="Rashid M.M."/>
            <person name="Khan S.A."/>
            <person name="Rahman M.S."/>
            <person name="Alam M."/>
        </authorList>
    </citation>
    <scope>NUCLEOTIDE SEQUENCE [LARGE SCALE GENOMIC DNA]</scope>
    <source>
        <strain evidence="9">cv. CVL-1</strain>
        <tissue evidence="8">Whole seedling</tissue>
    </source>
</reference>
<dbReference type="STRING" id="210143.A0A1R3GUH7"/>
<dbReference type="Pfam" id="PF03468">
    <property type="entry name" value="XS"/>
    <property type="match status" value="1"/>
</dbReference>
<dbReference type="InterPro" id="IPR005381">
    <property type="entry name" value="Znf-XS_domain"/>
</dbReference>
<sequence>MSNSMDSQSESEESDISDTEIDDYKEVQYEQLKSNKFVVKKPNGTFRCPFCLGKKKQEYGYRDILQHATGVGAASSIKKSGKKRGQHLALAKYLKEDVATEACSVKKDVPKEIVVANKQVPKQEDELCVWPWKGIVTNVYNKLRHEKDVDESAYWLRKFSQYKPVDVHLMWDKERRKGSVILGFGEDMAGFTSLMEFEKIFAANRHGKHDWDRRKRDPGSQMYGWRAQADDYNSQGRIGDYLREKTELSTSSNINAKKKLGTIEKRENLIMAIDMTNEELLEKQCQLDEKGFSLRQIHEENDRLHKAHNKEMETLQQIARDHVYRVMEDANRMKAEVDHKREKLDAWSRKKNESLQLASENQISASKEVAILLQQQQREKREALDKFIQLRREMDEKHKLQRDLEELTGQIKMREVVRGPNEKEMQAMKAMEEELKERLEALDDSGSMNQVLLAKERQINDELQAARKEMIAGFDAHVGGRVTRPTAIGVKKMGEIDSKAFQIAYKKKYPGNEATVEAVMHCTKWQENIQDSGWHPFKVVENNGKPEGVLDENDEKLKELKEELGGEVYDIVVTALKELNEYNPSGRYPVRELWNFRKDCNRRATLKEAITYVAAKRKQK</sequence>
<dbReference type="InterPro" id="IPR038588">
    <property type="entry name" value="XS_domain_sf"/>
</dbReference>
<dbReference type="Pfam" id="PF03470">
    <property type="entry name" value="zf-XS"/>
    <property type="match status" value="1"/>
</dbReference>
<feature type="coiled-coil region" evidence="3">
    <location>
        <begin position="330"/>
        <end position="469"/>
    </location>
</feature>
<keyword evidence="2" id="KW-0943">RNA-mediated gene silencing</keyword>
<proteinExistence type="predicted"/>
<dbReference type="PANTHER" id="PTHR21596">
    <property type="entry name" value="RIBONUCLEASE P SUBUNIT P38"/>
    <property type="match status" value="1"/>
</dbReference>
<dbReference type="Gramene" id="OMO61765">
    <property type="protein sequence ID" value="OMO61765"/>
    <property type="gene ID" value="CCACVL1_23265"/>
</dbReference>
<dbReference type="AlphaFoldDB" id="A0A1R3GUH7"/>
<evidence type="ECO:0000259" key="5">
    <source>
        <dbReference type="Pfam" id="PF03468"/>
    </source>
</evidence>
<name>A0A1R3GUH7_COCAP</name>
<dbReference type="EMBL" id="AWWV01013394">
    <property type="protein sequence ID" value="OMO61765.1"/>
    <property type="molecule type" value="Genomic_DNA"/>
</dbReference>
<feature type="domain" description="XS" evidence="5">
    <location>
        <begin position="125"/>
        <end position="234"/>
    </location>
</feature>